<comment type="caution">
    <text evidence="1">The sequence shown here is derived from an EMBL/GenBank/DDBJ whole genome shotgun (WGS) entry which is preliminary data.</text>
</comment>
<protein>
    <submittedName>
        <fullName evidence="2">Hypothetical_protein</fullName>
    </submittedName>
</protein>
<dbReference type="EMBL" id="CAXDID020000096">
    <property type="protein sequence ID" value="CAL6024555.1"/>
    <property type="molecule type" value="Genomic_DNA"/>
</dbReference>
<organism evidence="1">
    <name type="scientific">Hexamita inflata</name>
    <dbReference type="NCBI Taxonomy" id="28002"/>
    <lineage>
        <taxon>Eukaryota</taxon>
        <taxon>Metamonada</taxon>
        <taxon>Diplomonadida</taxon>
        <taxon>Hexamitidae</taxon>
        <taxon>Hexamitinae</taxon>
        <taxon>Hexamita</taxon>
    </lineage>
</organism>
<dbReference type="AlphaFoldDB" id="A0AA86RHC0"/>
<evidence type="ECO:0000313" key="1">
    <source>
        <dbReference type="EMBL" id="CAI9972647.1"/>
    </source>
</evidence>
<evidence type="ECO:0000313" key="3">
    <source>
        <dbReference type="Proteomes" id="UP001642409"/>
    </source>
</evidence>
<sequence>MLSSITVILLQLKSYNQSVCVSNLLVNNNIFNYCQKTKSLNSAKVDSAVYLSQNHGHMFLNTELIQASTVTTHVSNINVNSFALFGLNLNAQNITGSTISVNLDFEVITGALVCIACDLFVHNSVLKFEASGKQVSGVLLETQDNVELKLTTIQYRLNSQQASGIAGVVRSKPGLFSVEGCKMSGFDFALSGNNGFIASEVQVRISLKLDAFFVCVNSPNALGQLSVAIDQTGAAQADCSICGADSVVYGLCGAKILNSQLEGGQFVCSSPFELINGQCECQKGFVLNGSACVKIIDELQLLKSNTLNADLSAVKAGLDKAVQDQAIVNADLDASIQSNVTSLEKAISDNGQLIASILNGNVSALNKRLEDNATLINGQMLQAIALLQDQINELKKKKSCDSAVNISTDDTYKIADRVVVCSLPIYVNRFDIAAVTNTVSSVTGFAFTPLQDAFIDVQSVYSSSVSPLFAVQKSFTNIKIQIAGQAVESGSILSSSDKITIVEMKIVGKSGDMTGTGSQLNILAASSSNSSISNLLINISFMSTSSNLALIGSVSGTLTIANYQVLGTYETTSGQMGLVTLLCNDGDVTIENVNLNPRSIAFGNQSSYLFCVVNGSQVELKGILLVLGSVSQKQNLFTATTPFWVNAFYFGGAITQLNSTNLIITQLVYNSNQSCSAKYVFGSGFLIGIANGSGNDVTIQQLCFQGSMLGDSITQFKGFGVIGCFEGTLSILKSNIYFVIGGNLTHTGLVGNASALNILTKFDSLIVSANLTSCSGGNWNAVMGGWILSKSLDINNLSSQFSTIYSNQGAGGLFSYSDVGPVLIKNSVFKQSNFTCIYGFASAVFSYTRSKVTVTDSKVQQVRVNAPNSSGLVVGYIGTEATFNITNFASSGENYFNGSLVANCNNLSTPNVAKGC</sequence>
<keyword evidence="3" id="KW-1185">Reference proteome</keyword>
<dbReference type="Proteomes" id="UP001642409">
    <property type="component" value="Unassembled WGS sequence"/>
</dbReference>
<evidence type="ECO:0000313" key="2">
    <source>
        <dbReference type="EMBL" id="CAL6024555.1"/>
    </source>
</evidence>
<accession>A0AA86RHC0</accession>
<dbReference type="EMBL" id="CATOUU010001114">
    <property type="protein sequence ID" value="CAI9972647.1"/>
    <property type="molecule type" value="Genomic_DNA"/>
</dbReference>
<name>A0AA86RHC0_9EUKA</name>
<reference evidence="1" key="1">
    <citation type="submission" date="2023-06" db="EMBL/GenBank/DDBJ databases">
        <authorList>
            <person name="Kurt Z."/>
        </authorList>
    </citation>
    <scope>NUCLEOTIDE SEQUENCE</scope>
</reference>
<proteinExistence type="predicted"/>
<reference evidence="2 3" key="2">
    <citation type="submission" date="2024-07" db="EMBL/GenBank/DDBJ databases">
        <authorList>
            <person name="Akdeniz Z."/>
        </authorList>
    </citation>
    <scope>NUCLEOTIDE SEQUENCE [LARGE SCALE GENOMIC DNA]</scope>
</reference>
<gene>
    <name evidence="2" type="ORF">HINF_LOCUS29671</name>
    <name evidence="1" type="ORF">HINF_LOCUS60292</name>
</gene>